<name>A0AA35WHS5_GEOBA</name>
<gene>
    <name evidence="2" type="ORF">GBAR_LOCUS8914</name>
</gene>
<dbReference type="AlphaFoldDB" id="A0AA35WHS5"/>
<comment type="caution">
    <text evidence="2">The sequence shown here is derived from an EMBL/GenBank/DDBJ whole genome shotgun (WGS) entry which is preliminary data.</text>
</comment>
<dbReference type="EMBL" id="CASHTH010001346">
    <property type="protein sequence ID" value="CAI8014202.1"/>
    <property type="molecule type" value="Genomic_DNA"/>
</dbReference>
<evidence type="ECO:0000256" key="1">
    <source>
        <dbReference type="SAM" id="SignalP"/>
    </source>
</evidence>
<feature type="chain" id="PRO_5041225149" evidence="1">
    <location>
        <begin position="21"/>
        <end position="136"/>
    </location>
</feature>
<organism evidence="2 3">
    <name type="scientific">Geodia barretti</name>
    <name type="common">Barrett's horny sponge</name>
    <dbReference type="NCBI Taxonomy" id="519541"/>
    <lineage>
        <taxon>Eukaryota</taxon>
        <taxon>Metazoa</taxon>
        <taxon>Porifera</taxon>
        <taxon>Demospongiae</taxon>
        <taxon>Heteroscleromorpha</taxon>
        <taxon>Tetractinellida</taxon>
        <taxon>Astrophorina</taxon>
        <taxon>Geodiidae</taxon>
        <taxon>Geodia</taxon>
    </lineage>
</organism>
<evidence type="ECO:0000313" key="2">
    <source>
        <dbReference type="EMBL" id="CAI8014202.1"/>
    </source>
</evidence>
<feature type="signal peptide" evidence="1">
    <location>
        <begin position="1"/>
        <end position="20"/>
    </location>
</feature>
<dbReference type="Proteomes" id="UP001174909">
    <property type="component" value="Unassembled WGS sequence"/>
</dbReference>
<evidence type="ECO:0000313" key="3">
    <source>
        <dbReference type="Proteomes" id="UP001174909"/>
    </source>
</evidence>
<accession>A0AA35WHS5</accession>
<keyword evidence="3" id="KW-1185">Reference proteome</keyword>
<reference evidence="2" key="1">
    <citation type="submission" date="2023-03" db="EMBL/GenBank/DDBJ databases">
        <authorList>
            <person name="Steffen K."/>
            <person name="Cardenas P."/>
        </authorList>
    </citation>
    <scope>NUCLEOTIDE SEQUENCE</scope>
</reference>
<protein>
    <submittedName>
        <fullName evidence="2">Uncharacterized protein</fullName>
    </submittedName>
</protein>
<proteinExistence type="predicted"/>
<sequence>MLRHILQAGLTFCLVSVAFATDHTERSTYGIPDTCTCGFDTLPEENAAELSVTTSATPDHQDLGISADCLPDIEDNTRVCFRTRVKECTNDRGGVDYHCRLFYNNFTNEPLPQSCESAVFLSPPQTPTTRPSACFE</sequence>
<keyword evidence="1" id="KW-0732">Signal</keyword>